<dbReference type="PANTHER" id="PTHR34875">
    <property type="entry name" value="UPF0237 PROTEIN MJ1558"/>
    <property type="match status" value="1"/>
</dbReference>
<reference evidence="3 4" key="1">
    <citation type="submission" date="2023-01" db="EMBL/GenBank/DDBJ databases">
        <title>Psychrosphaera sp. nov., isolated from marine algae.</title>
        <authorList>
            <person name="Bayburt H."/>
            <person name="Choi B.J."/>
            <person name="Kim J.M."/>
            <person name="Choi D.G."/>
            <person name="Jeon C.O."/>
        </authorList>
    </citation>
    <scope>NUCLEOTIDE SEQUENCE [LARGE SCALE GENOMIC DNA]</scope>
    <source>
        <strain evidence="3 4">G1-22</strain>
    </source>
</reference>
<dbReference type="EMBL" id="JAQOMS010000002">
    <property type="protein sequence ID" value="MDC2890561.1"/>
    <property type="molecule type" value="Genomic_DNA"/>
</dbReference>
<keyword evidence="1" id="KW-0804">Transcription</keyword>
<dbReference type="Proteomes" id="UP001528411">
    <property type="component" value="Unassembled WGS sequence"/>
</dbReference>
<dbReference type="PANTHER" id="PTHR34875:SF6">
    <property type="entry name" value="UPF0237 PROTEIN MJ1558"/>
    <property type="match status" value="1"/>
</dbReference>
<accession>A0ABT5FH81</accession>
<proteinExistence type="predicted"/>
<feature type="domain" description="ACT" evidence="2">
    <location>
        <begin position="88"/>
        <end position="168"/>
    </location>
</feature>
<dbReference type="InterPro" id="IPR045865">
    <property type="entry name" value="ACT-like_dom_sf"/>
</dbReference>
<comment type="subcellular location">
    <subcellularLocation>
        <location evidence="1">Cytoplasm</location>
    </subcellularLocation>
</comment>
<dbReference type="InterPro" id="IPR002912">
    <property type="entry name" value="ACT_dom"/>
</dbReference>
<evidence type="ECO:0000259" key="2">
    <source>
        <dbReference type="PROSITE" id="PS51671"/>
    </source>
</evidence>
<keyword evidence="1" id="KW-0678">Repressor</keyword>
<sequence length="168" mass="18033">MKKLVLTVIGKDKVGLVQNLSNVLVENHGNWLASNLSHLSGYFAGVVEVEVAEEFISDLTSALSQLDDLKIDVHDGTGSESDQNQQIEFVITGNDRKGIVRELSEIIQHKGASIVNFTSSRQSAPNWGGGLFHAVAKVELPVGLDADVIAEALEELATDIVVDLELAS</sequence>
<keyword evidence="4" id="KW-1185">Reference proteome</keyword>
<name>A0ABT5FH81_9GAMM</name>
<dbReference type="InterPro" id="IPR016867">
    <property type="entry name" value="GcvR"/>
</dbReference>
<organism evidence="3 4">
    <name type="scientific">Psychrosphaera algicola</name>
    <dbReference type="NCBI Taxonomy" id="3023714"/>
    <lineage>
        <taxon>Bacteria</taxon>
        <taxon>Pseudomonadati</taxon>
        <taxon>Pseudomonadota</taxon>
        <taxon>Gammaproteobacteria</taxon>
        <taxon>Alteromonadales</taxon>
        <taxon>Pseudoalteromonadaceae</taxon>
        <taxon>Psychrosphaera</taxon>
    </lineage>
</organism>
<protein>
    <recommendedName>
        <fullName evidence="1">Glycine cleavage system transcriptional repressor</fullName>
    </recommendedName>
</protein>
<evidence type="ECO:0000256" key="1">
    <source>
        <dbReference type="PIRNR" id="PIRNR028103"/>
    </source>
</evidence>
<dbReference type="SUPFAM" id="SSF55021">
    <property type="entry name" value="ACT-like"/>
    <property type="match status" value="2"/>
</dbReference>
<dbReference type="RefSeq" id="WP_272181723.1">
    <property type="nucleotide sequence ID" value="NZ_JAQOMS010000002.1"/>
</dbReference>
<keyword evidence="1" id="KW-0963">Cytoplasm</keyword>
<dbReference type="PIRSF" id="PIRSF028103">
    <property type="entry name" value="GcvR"/>
    <property type="match status" value="1"/>
</dbReference>
<dbReference type="Gene3D" id="3.30.70.260">
    <property type="match status" value="2"/>
</dbReference>
<dbReference type="Pfam" id="PF13740">
    <property type="entry name" value="ACT_6"/>
    <property type="match status" value="1"/>
</dbReference>
<gene>
    <name evidence="3" type="ORF">PN838_19695</name>
</gene>
<feature type="domain" description="ACT" evidence="2">
    <location>
        <begin position="5"/>
        <end position="81"/>
    </location>
</feature>
<comment type="caution">
    <text evidence="3">The sequence shown here is derived from an EMBL/GenBank/DDBJ whole genome shotgun (WGS) entry which is preliminary data.</text>
</comment>
<evidence type="ECO:0000313" key="4">
    <source>
        <dbReference type="Proteomes" id="UP001528411"/>
    </source>
</evidence>
<evidence type="ECO:0000313" key="3">
    <source>
        <dbReference type="EMBL" id="MDC2890561.1"/>
    </source>
</evidence>
<dbReference type="PROSITE" id="PS51671">
    <property type="entry name" value="ACT"/>
    <property type="match status" value="2"/>
</dbReference>
<dbReference type="InterPro" id="IPR050990">
    <property type="entry name" value="UPF0237/GcvR_regulator"/>
</dbReference>